<dbReference type="InterPro" id="IPR050832">
    <property type="entry name" value="Bact_Acetyltransf"/>
</dbReference>
<accession>A0A6C0P1I5</accession>
<dbReference type="PROSITE" id="PS51186">
    <property type="entry name" value="GNAT"/>
    <property type="match status" value="1"/>
</dbReference>
<dbReference type="EMBL" id="CP048286">
    <property type="protein sequence ID" value="QHW32317.1"/>
    <property type="molecule type" value="Genomic_DNA"/>
</dbReference>
<proteinExistence type="predicted"/>
<protein>
    <submittedName>
        <fullName evidence="4">GNAT family N-acetyltransferase</fullName>
    </submittedName>
</protein>
<keyword evidence="5" id="KW-1185">Reference proteome</keyword>
<dbReference type="AlphaFoldDB" id="A0A6C0P1I5"/>
<evidence type="ECO:0000313" key="5">
    <source>
        <dbReference type="Proteomes" id="UP000479114"/>
    </source>
</evidence>
<organism evidence="4 5">
    <name type="scientific">Paenibacillus rhizovicinus</name>
    <dbReference type="NCBI Taxonomy" id="2704463"/>
    <lineage>
        <taxon>Bacteria</taxon>
        <taxon>Bacillati</taxon>
        <taxon>Bacillota</taxon>
        <taxon>Bacilli</taxon>
        <taxon>Bacillales</taxon>
        <taxon>Paenibacillaceae</taxon>
        <taxon>Paenibacillus</taxon>
    </lineage>
</organism>
<evidence type="ECO:0000256" key="1">
    <source>
        <dbReference type="ARBA" id="ARBA00022679"/>
    </source>
</evidence>
<dbReference type="InterPro" id="IPR000182">
    <property type="entry name" value="GNAT_dom"/>
</dbReference>
<dbReference type="Gene3D" id="3.40.630.30">
    <property type="match status" value="1"/>
</dbReference>
<evidence type="ECO:0000259" key="3">
    <source>
        <dbReference type="PROSITE" id="PS51186"/>
    </source>
</evidence>
<dbReference type="PANTHER" id="PTHR43877">
    <property type="entry name" value="AMINOALKYLPHOSPHONATE N-ACETYLTRANSFERASE-RELATED-RELATED"/>
    <property type="match status" value="1"/>
</dbReference>
<dbReference type="CDD" id="cd04301">
    <property type="entry name" value="NAT_SF"/>
    <property type="match status" value="1"/>
</dbReference>
<keyword evidence="1 4" id="KW-0808">Transferase</keyword>
<keyword evidence="2" id="KW-0012">Acyltransferase</keyword>
<evidence type="ECO:0000256" key="2">
    <source>
        <dbReference type="ARBA" id="ARBA00023315"/>
    </source>
</evidence>
<dbReference type="PANTHER" id="PTHR43877:SF1">
    <property type="entry name" value="ACETYLTRANSFERASE"/>
    <property type="match status" value="1"/>
</dbReference>
<dbReference type="Pfam" id="PF00583">
    <property type="entry name" value="Acetyltransf_1"/>
    <property type="match status" value="1"/>
</dbReference>
<dbReference type="KEGG" id="prz:GZH47_16885"/>
<dbReference type="RefSeq" id="WP_162641738.1">
    <property type="nucleotide sequence ID" value="NZ_CP048286.1"/>
</dbReference>
<sequence>MLIVKRLDPAACMPYETLTYHYARSLLYREDGGRTSFAVGAEWTEWSEGTSKAKAVGLVVIHFREDGGNAEVVSVFVKAAYRRQGIGTALLREAERILRDMPCERLSFTYYSGKAITPAVEAFLHREGWSEPVSEGKVYQTDKRIADAAWIRKTAMPKGMRSFYWHEIGPEEKARLLEAEGSLYPAFLSPFKSKLPAEESNSLGLRLHGETVGWCMTYRIADDTVLYDSVYVTPELRLSGCAFMLIAQSISIQLERGIPKAIFAVNNEAPFMRKMLDRWLMPYATGVSERRAAYKTIMTTRGQAHGGSIG</sequence>
<reference evidence="4 5" key="1">
    <citation type="submission" date="2020-02" db="EMBL/GenBank/DDBJ databases">
        <title>Paenibacillus sp. nov., isolated from rhizosphere soil of tomato.</title>
        <authorList>
            <person name="Weon H.-Y."/>
            <person name="Lee S.A."/>
        </authorList>
    </citation>
    <scope>NUCLEOTIDE SEQUENCE [LARGE SCALE GENOMIC DNA]</scope>
    <source>
        <strain evidence="4 5">14171R-81</strain>
    </source>
</reference>
<evidence type="ECO:0000313" key="4">
    <source>
        <dbReference type="EMBL" id="QHW32317.1"/>
    </source>
</evidence>
<name>A0A6C0P1I5_9BACL</name>
<dbReference type="InterPro" id="IPR016181">
    <property type="entry name" value="Acyl_CoA_acyltransferase"/>
</dbReference>
<dbReference type="Proteomes" id="UP000479114">
    <property type="component" value="Chromosome"/>
</dbReference>
<feature type="domain" description="N-acetyltransferase" evidence="3">
    <location>
        <begin position="13"/>
        <end position="156"/>
    </location>
</feature>
<gene>
    <name evidence="4" type="ORF">GZH47_16885</name>
</gene>
<dbReference type="SUPFAM" id="SSF55729">
    <property type="entry name" value="Acyl-CoA N-acyltransferases (Nat)"/>
    <property type="match status" value="2"/>
</dbReference>
<dbReference type="GO" id="GO:0016747">
    <property type="term" value="F:acyltransferase activity, transferring groups other than amino-acyl groups"/>
    <property type="evidence" value="ECO:0007669"/>
    <property type="project" value="InterPro"/>
</dbReference>